<sequence>MESDLNPVVLQSTSEVQNLMGDAHSKDLEHSSNTEREFPQDDFKPSSPTGLEHSSASSTAELETSANDPAKFIKSTPDDPVSTSSEKKLHVAASFSKETSDEVGEISAENQTVSSVKSSKGLPLSKEAHTIQPGLSEVTESSELIQSIFPEEDESIEIILTALSENTESTEVIQTALFEETESTQIIQPALSEETELTRVIQSALAEETESTQVIQPALSEETESTQVIQPALAEEIESIQVIDTAHVEEIESTQLIQSSLEVIQTPVSEETASTIVIQMIPSKKTESTELIQPAHSEEIELTEDKQLIVSEEVNLNKEIPFDSLESSCRTKALITSSDSKKDRIPSKNIINPSAMPEIVSKEFSNIANDLSNFEENSNSPSPPALDTESFLSLLNTEEYKNGSHFVIPGKGEVTFRPSPPREPISPNYVMPPLSPPTKNPAMESIKHLNPTRDATVTEDTCLSTLSSILADWAQRGMEKIFNNLEQPNFEDFVYCSKRELKYGLDLLEQMNELINTLLRAADGLPDPTFIFPN</sequence>
<organism evidence="2 3">
    <name type="scientific">Araneus ventricosus</name>
    <name type="common">Orbweaver spider</name>
    <name type="synonym">Epeira ventricosa</name>
    <dbReference type="NCBI Taxonomy" id="182803"/>
    <lineage>
        <taxon>Eukaryota</taxon>
        <taxon>Metazoa</taxon>
        <taxon>Ecdysozoa</taxon>
        <taxon>Arthropoda</taxon>
        <taxon>Chelicerata</taxon>
        <taxon>Arachnida</taxon>
        <taxon>Araneae</taxon>
        <taxon>Araneomorphae</taxon>
        <taxon>Entelegynae</taxon>
        <taxon>Araneoidea</taxon>
        <taxon>Araneidae</taxon>
        <taxon>Araneus</taxon>
    </lineage>
</organism>
<dbReference type="EMBL" id="BGPR01016431">
    <property type="protein sequence ID" value="GBN72962.1"/>
    <property type="molecule type" value="Genomic_DNA"/>
</dbReference>
<protein>
    <submittedName>
        <fullName evidence="2">Uncharacterized protein</fullName>
    </submittedName>
</protein>
<dbReference type="Proteomes" id="UP000499080">
    <property type="component" value="Unassembled WGS sequence"/>
</dbReference>
<dbReference type="AlphaFoldDB" id="A0A4Y2RAZ2"/>
<accession>A0A4Y2RAZ2</accession>
<evidence type="ECO:0000313" key="2">
    <source>
        <dbReference type="EMBL" id="GBN72962.1"/>
    </source>
</evidence>
<name>A0A4Y2RAZ2_ARAVE</name>
<feature type="compositionally biased region" description="Basic and acidic residues" evidence="1">
    <location>
        <begin position="23"/>
        <end position="44"/>
    </location>
</feature>
<feature type="region of interest" description="Disordered" evidence="1">
    <location>
        <begin position="1"/>
        <end position="87"/>
    </location>
</feature>
<gene>
    <name evidence="2" type="ORF">AVEN_203421_1</name>
</gene>
<evidence type="ECO:0000313" key="3">
    <source>
        <dbReference type="Proteomes" id="UP000499080"/>
    </source>
</evidence>
<comment type="caution">
    <text evidence="2">The sequence shown here is derived from an EMBL/GenBank/DDBJ whole genome shotgun (WGS) entry which is preliminary data.</text>
</comment>
<keyword evidence="3" id="KW-1185">Reference proteome</keyword>
<feature type="compositionally biased region" description="Low complexity" evidence="1">
    <location>
        <begin position="51"/>
        <end position="66"/>
    </location>
</feature>
<proteinExistence type="predicted"/>
<reference evidence="2 3" key="1">
    <citation type="journal article" date="2019" name="Sci. Rep.">
        <title>Orb-weaving spider Araneus ventricosus genome elucidates the spidroin gene catalogue.</title>
        <authorList>
            <person name="Kono N."/>
            <person name="Nakamura H."/>
            <person name="Ohtoshi R."/>
            <person name="Moran D.A.P."/>
            <person name="Shinohara A."/>
            <person name="Yoshida Y."/>
            <person name="Fujiwara M."/>
            <person name="Mori M."/>
            <person name="Tomita M."/>
            <person name="Arakawa K."/>
        </authorList>
    </citation>
    <scope>NUCLEOTIDE SEQUENCE [LARGE SCALE GENOMIC DNA]</scope>
</reference>
<evidence type="ECO:0000256" key="1">
    <source>
        <dbReference type="SAM" id="MobiDB-lite"/>
    </source>
</evidence>